<evidence type="ECO:0000256" key="1">
    <source>
        <dbReference type="ARBA" id="ARBA00004651"/>
    </source>
</evidence>
<proteinExistence type="predicted"/>
<evidence type="ECO:0000313" key="8">
    <source>
        <dbReference type="EMBL" id="QXH40483.1"/>
    </source>
</evidence>
<feature type="transmembrane region" description="Helical" evidence="6">
    <location>
        <begin position="136"/>
        <end position="158"/>
    </location>
</feature>
<organism evidence="8 9">
    <name type="scientific">Pseudomonas sessilinigenes</name>
    <dbReference type="NCBI Taxonomy" id="658629"/>
    <lineage>
        <taxon>Bacteria</taxon>
        <taxon>Pseudomonadati</taxon>
        <taxon>Pseudomonadota</taxon>
        <taxon>Gammaproteobacteria</taxon>
        <taxon>Pseudomonadales</taxon>
        <taxon>Pseudomonadaceae</taxon>
        <taxon>Pseudomonas</taxon>
    </lineage>
</organism>
<name>A0ABX8MQ63_9PSED</name>
<feature type="transmembrane region" description="Helical" evidence="6">
    <location>
        <begin position="170"/>
        <end position="193"/>
    </location>
</feature>
<feature type="transmembrane region" description="Helical" evidence="6">
    <location>
        <begin position="47"/>
        <end position="67"/>
    </location>
</feature>
<evidence type="ECO:0000256" key="6">
    <source>
        <dbReference type="SAM" id="Phobius"/>
    </source>
</evidence>
<feature type="transmembrane region" description="Helical" evidence="6">
    <location>
        <begin position="104"/>
        <end position="124"/>
    </location>
</feature>
<keyword evidence="3 6" id="KW-0812">Transmembrane</keyword>
<dbReference type="InterPro" id="IPR005829">
    <property type="entry name" value="Sugar_transporter_CS"/>
</dbReference>
<feature type="transmembrane region" description="Helical" evidence="6">
    <location>
        <begin position="214"/>
        <end position="237"/>
    </location>
</feature>
<dbReference type="Proteomes" id="UP000693952">
    <property type="component" value="Chromosome"/>
</dbReference>
<feature type="transmembrane region" description="Helical" evidence="6">
    <location>
        <begin position="365"/>
        <end position="384"/>
    </location>
</feature>
<keyword evidence="9" id="KW-1185">Reference proteome</keyword>
<dbReference type="InterPro" id="IPR020846">
    <property type="entry name" value="MFS_dom"/>
</dbReference>
<evidence type="ECO:0000256" key="4">
    <source>
        <dbReference type="ARBA" id="ARBA00022989"/>
    </source>
</evidence>
<keyword evidence="5 6" id="KW-0472">Membrane</keyword>
<evidence type="ECO:0000259" key="7">
    <source>
        <dbReference type="PROSITE" id="PS50850"/>
    </source>
</evidence>
<dbReference type="PANTHER" id="PTHR43124">
    <property type="entry name" value="PURINE EFFLUX PUMP PBUE"/>
    <property type="match status" value="1"/>
</dbReference>
<protein>
    <submittedName>
        <fullName evidence="8">MFS transporter</fullName>
    </submittedName>
</protein>
<keyword evidence="2" id="KW-1003">Cell membrane</keyword>
<evidence type="ECO:0000256" key="3">
    <source>
        <dbReference type="ARBA" id="ARBA00022692"/>
    </source>
</evidence>
<comment type="subcellular location">
    <subcellularLocation>
        <location evidence="1">Cell membrane</location>
        <topology evidence="1">Multi-pass membrane protein</topology>
    </subcellularLocation>
</comment>
<feature type="transmembrane region" description="Helical" evidence="6">
    <location>
        <begin position="79"/>
        <end position="98"/>
    </location>
</feature>
<feature type="transmembrane region" description="Helical" evidence="6">
    <location>
        <begin position="280"/>
        <end position="298"/>
    </location>
</feature>
<evidence type="ECO:0000313" key="9">
    <source>
        <dbReference type="Proteomes" id="UP000693952"/>
    </source>
</evidence>
<dbReference type="Gene3D" id="1.20.1720.10">
    <property type="entry name" value="Multidrug resistance protein D"/>
    <property type="match status" value="1"/>
</dbReference>
<feature type="transmembrane region" description="Helical" evidence="6">
    <location>
        <begin position="337"/>
        <end position="359"/>
    </location>
</feature>
<feature type="transmembrane region" description="Helical" evidence="6">
    <location>
        <begin position="249"/>
        <end position="268"/>
    </location>
</feature>
<feature type="transmembrane region" description="Helical" evidence="6">
    <location>
        <begin position="304"/>
        <end position="325"/>
    </location>
</feature>
<dbReference type="PROSITE" id="PS00216">
    <property type="entry name" value="SUGAR_TRANSPORT_1"/>
    <property type="match status" value="1"/>
</dbReference>
<dbReference type="SUPFAM" id="SSF103473">
    <property type="entry name" value="MFS general substrate transporter"/>
    <property type="match status" value="1"/>
</dbReference>
<gene>
    <name evidence="8" type="ORF">KSS89_30480</name>
</gene>
<dbReference type="PANTHER" id="PTHR43124:SF3">
    <property type="entry name" value="CHLORAMPHENICOL EFFLUX PUMP RV0191"/>
    <property type="match status" value="1"/>
</dbReference>
<sequence length="397" mass="42352">MDHAAKPAQKTPAIILLMTMTLLGVFPLDVILPSFPALAERFQTSSADIALSVSLFAIGLSFSLLVVGPLSDSLGRKKLLLAGMSVAIAGAAGCIMASEYPWFLFFRVIQAIGCGCFVLSQALVQDLFVGKEQERLRIALVTASGIFISFSPLLGTWLQEQLGWQGSFEVFIAIGLLVILKACLLLENTSGTASSRHRNILAAYWLVCSEPRFVGYWLISALAFACHFSFIVISPIIFMEQLQLSPYQYALALLMYGAAYVLGGFAAGVMNRHMQASTQIITGLLLIALSGLLMLFLLQSSMSAITVLLPMIVCTAGTTITRPVATSRAMGLFPQNAGTSASAGNMIIFTCGGLISAFINLSASNLIMALGLCFLVLSASALTLNSLVNRHNQRACA</sequence>
<dbReference type="RefSeq" id="WP_068575455.1">
    <property type="nucleotide sequence ID" value="NZ_CP027706.1"/>
</dbReference>
<dbReference type="InterPro" id="IPR011701">
    <property type="entry name" value="MFS"/>
</dbReference>
<reference evidence="8" key="1">
    <citation type="submission" date="2021-06" db="EMBL/GenBank/DDBJ databases">
        <title>Updating the genus Pseudomonas: Description of 43 new species and partition of the Pseudomonas putida group.</title>
        <authorList>
            <person name="Girard L."/>
            <person name="Lood C."/>
            <person name="Vandamme P."/>
            <person name="Rokni-Zadeh H."/>
            <person name="van Noort V."/>
            <person name="Hofte M."/>
            <person name="Lavigne R."/>
            <person name="De Mot R."/>
        </authorList>
    </citation>
    <scope>NUCLEOTIDE SEQUENCE</scope>
    <source>
        <strain evidence="8">CMR12a</strain>
    </source>
</reference>
<dbReference type="InterPro" id="IPR036259">
    <property type="entry name" value="MFS_trans_sf"/>
</dbReference>
<feature type="transmembrane region" description="Helical" evidence="6">
    <location>
        <begin position="12"/>
        <end position="35"/>
    </location>
</feature>
<keyword evidence="4 6" id="KW-1133">Transmembrane helix</keyword>
<dbReference type="Pfam" id="PF07690">
    <property type="entry name" value="MFS_1"/>
    <property type="match status" value="1"/>
</dbReference>
<evidence type="ECO:0000256" key="2">
    <source>
        <dbReference type="ARBA" id="ARBA00022475"/>
    </source>
</evidence>
<feature type="domain" description="Major facilitator superfamily (MFS) profile" evidence="7">
    <location>
        <begin position="13"/>
        <end position="397"/>
    </location>
</feature>
<dbReference type="PROSITE" id="PS50850">
    <property type="entry name" value="MFS"/>
    <property type="match status" value="1"/>
</dbReference>
<accession>A0ABX8MQ63</accession>
<dbReference type="EMBL" id="CP077074">
    <property type="protein sequence ID" value="QXH40483.1"/>
    <property type="molecule type" value="Genomic_DNA"/>
</dbReference>
<evidence type="ECO:0000256" key="5">
    <source>
        <dbReference type="ARBA" id="ARBA00023136"/>
    </source>
</evidence>
<dbReference type="InterPro" id="IPR050189">
    <property type="entry name" value="MFS_Efflux_Transporters"/>
</dbReference>